<evidence type="ECO:0000256" key="1">
    <source>
        <dbReference type="SAM" id="MobiDB-lite"/>
    </source>
</evidence>
<protein>
    <submittedName>
        <fullName evidence="2">Uncharacterized protein</fullName>
    </submittedName>
</protein>
<sequence length="379" mass="41244">MACWLRDVEVDVGARTSIGMFHHELPYLTWISVVNLLRRIAPFATHLYLSLFITYPSQHLHPLRREAIMSSGNNATPYTIPYTGAPGKQVAEGIVPAYSQQPGPVAQPAAPQDMIAQPAYCRPSAVEAPASPDMAQSMGESVAQGGGVGAVHTNDPNSGVRRSSVIATAPVGPSDNIPGRFASAAAGSGGIAIIHPQHTGAKNIHTSQQTEKEGAQTPEQYQRPSAFGMDGSFDDPDILNSPTPSRRSRSASPMLARELQAARLEAQNARRETQHMAHAYNVVQQANLNFQQANVALQQHCLFYQSNAEFHYQNYCVAQSQTQNLLNTSRHLQDVVYLLDNSVYRSDPVFHDSLPKCVLSQVDEVRGDWVADEFAAAYA</sequence>
<dbReference type="InParanoid" id="A0A7J6JSM5"/>
<organism evidence="2 3">
    <name type="scientific">Colletotrichum fructicola (strain Nara gc5)</name>
    <name type="common">Anthracnose fungus</name>
    <name type="synonym">Colletotrichum gloeosporioides (strain Nara gc5)</name>
    <dbReference type="NCBI Taxonomy" id="1213859"/>
    <lineage>
        <taxon>Eukaryota</taxon>
        <taxon>Fungi</taxon>
        <taxon>Dikarya</taxon>
        <taxon>Ascomycota</taxon>
        <taxon>Pezizomycotina</taxon>
        <taxon>Sordariomycetes</taxon>
        <taxon>Hypocreomycetidae</taxon>
        <taxon>Glomerellales</taxon>
        <taxon>Glomerellaceae</taxon>
        <taxon>Colletotrichum</taxon>
        <taxon>Colletotrichum gloeosporioides species complex</taxon>
    </lineage>
</organism>
<feature type="region of interest" description="Disordered" evidence="1">
    <location>
        <begin position="127"/>
        <end position="161"/>
    </location>
</feature>
<name>A0A7J6JSM5_COLFN</name>
<dbReference type="Proteomes" id="UP000011096">
    <property type="component" value="Unassembled WGS sequence"/>
</dbReference>
<gene>
    <name evidence="2" type="ORF">CGGC5_v002008</name>
</gene>
<dbReference type="RefSeq" id="XP_031891355.2">
    <property type="nucleotide sequence ID" value="XM_032029043.2"/>
</dbReference>
<feature type="region of interest" description="Disordered" evidence="1">
    <location>
        <begin position="203"/>
        <end position="252"/>
    </location>
</feature>
<evidence type="ECO:0000313" key="3">
    <source>
        <dbReference type="Proteomes" id="UP000011096"/>
    </source>
</evidence>
<dbReference type="AlphaFoldDB" id="A0A7J6JSM5"/>
<reference evidence="2 3" key="1">
    <citation type="submission" date="2012-08" db="EMBL/GenBank/DDBJ databases">
        <authorList>
            <person name="Gan P.H.P."/>
            <person name="Ikeda K."/>
            <person name="Irieda H."/>
            <person name="Narusaka M."/>
            <person name="O'Connell R.J."/>
            <person name="Narusaka Y."/>
            <person name="Takano Y."/>
            <person name="Kubo Y."/>
            <person name="Shirasu K."/>
        </authorList>
    </citation>
    <scope>NUCLEOTIDE SEQUENCE [LARGE SCALE GENOMIC DNA]</scope>
    <source>
        <strain evidence="2 3">Nara gc5</strain>
    </source>
</reference>
<dbReference type="OrthoDB" id="4851709at2759"/>
<dbReference type="EMBL" id="ANPB02000001">
    <property type="protein sequence ID" value="KAF4492983.1"/>
    <property type="molecule type" value="Genomic_DNA"/>
</dbReference>
<reference evidence="2 3" key="2">
    <citation type="submission" date="2020-04" db="EMBL/GenBank/DDBJ databases">
        <title>Genome sequencing and assembly of multiple isolates from the Colletotrichum gloeosporioides species complex.</title>
        <authorList>
            <person name="Gan P."/>
            <person name="Shirasu K."/>
        </authorList>
    </citation>
    <scope>NUCLEOTIDE SEQUENCE [LARGE SCALE GENOMIC DNA]</scope>
    <source>
        <strain evidence="2 3">Nara gc5</strain>
    </source>
</reference>
<evidence type="ECO:0000313" key="2">
    <source>
        <dbReference type="EMBL" id="KAF4492983.1"/>
    </source>
</evidence>
<accession>A0A7J6JSM5</accession>
<dbReference type="GeneID" id="43613127"/>
<comment type="caution">
    <text evidence="2">The sequence shown here is derived from an EMBL/GenBank/DDBJ whole genome shotgun (WGS) entry which is preliminary data.</text>
</comment>
<keyword evidence="3" id="KW-1185">Reference proteome</keyword>
<feature type="compositionally biased region" description="Low complexity" evidence="1">
    <location>
        <begin position="241"/>
        <end position="252"/>
    </location>
</feature>
<proteinExistence type="predicted"/>